<reference evidence="2 3" key="1">
    <citation type="submission" date="2014-05" db="EMBL/GenBank/DDBJ databases">
        <title>Whole genome shotgun sequence of Rhizobium rhizogenes NBRC 13257.</title>
        <authorList>
            <person name="Katano-Makiyama Y."/>
            <person name="Hosoyama A."/>
            <person name="Hashimoto M."/>
            <person name="Hosoyama Y."/>
            <person name="Noguchi M."/>
            <person name="Tsuchikane K."/>
            <person name="Kimura A."/>
            <person name="Ohji S."/>
            <person name="Ichikawa N."/>
            <person name="Yamazoe A."/>
            <person name="Fujita N."/>
        </authorList>
    </citation>
    <scope>NUCLEOTIDE SEQUENCE [LARGE SCALE GENOMIC DNA]</scope>
    <source>
        <strain evidence="2 3">NBRC 13257</strain>
    </source>
</reference>
<name>A0AA87U4K0_RHIRH</name>
<comment type="caution">
    <text evidence="2">The sequence shown here is derived from an EMBL/GenBank/DDBJ whole genome shotgun (WGS) entry which is preliminary data.</text>
</comment>
<feature type="compositionally biased region" description="Basic and acidic residues" evidence="1">
    <location>
        <begin position="1"/>
        <end position="37"/>
    </location>
</feature>
<evidence type="ECO:0000256" key="1">
    <source>
        <dbReference type="SAM" id="MobiDB-lite"/>
    </source>
</evidence>
<dbReference type="EMBL" id="BAYX01000005">
    <property type="protein sequence ID" value="GAJ92935.1"/>
    <property type="molecule type" value="Genomic_DNA"/>
</dbReference>
<dbReference type="AlphaFoldDB" id="A0AA87U4K0"/>
<gene>
    <name evidence="2" type="ORF">RRH01S_05_00060</name>
</gene>
<evidence type="ECO:0000313" key="2">
    <source>
        <dbReference type="EMBL" id="GAJ92935.1"/>
    </source>
</evidence>
<sequence>MIRFEKKADPKPLPKDVEDKRPDKIHETAVEEPKKSGADGARSRARQPTEDDRLL</sequence>
<accession>A0AA87U4K0</accession>
<dbReference type="Proteomes" id="UP000026941">
    <property type="component" value="Unassembled WGS sequence"/>
</dbReference>
<protein>
    <submittedName>
        <fullName evidence="2">Uncharacterized protein</fullName>
    </submittedName>
</protein>
<dbReference type="RefSeq" id="WP_007691420.1">
    <property type="nucleotide sequence ID" value="NZ_BAYX01000005.1"/>
</dbReference>
<feature type="region of interest" description="Disordered" evidence="1">
    <location>
        <begin position="1"/>
        <end position="55"/>
    </location>
</feature>
<organism evidence="2 3">
    <name type="scientific">Rhizobium rhizogenes NBRC 13257</name>
    <dbReference type="NCBI Taxonomy" id="1220581"/>
    <lineage>
        <taxon>Bacteria</taxon>
        <taxon>Pseudomonadati</taxon>
        <taxon>Pseudomonadota</taxon>
        <taxon>Alphaproteobacteria</taxon>
        <taxon>Hyphomicrobiales</taxon>
        <taxon>Rhizobiaceae</taxon>
        <taxon>Rhizobium/Agrobacterium group</taxon>
        <taxon>Rhizobium</taxon>
    </lineage>
</organism>
<proteinExistence type="predicted"/>
<evidence type="ECO:0000313" key="3">
    <source>
        <dbReference type="Proteomes" id="UP000026941"/>
    </source>
</evidence>